<name>A0A6C0BNR7_9ZZZZ</name>
<proteinExistence type="predicted"/>
<organism evidence="1">
    <name type="scientific">viral metagenome</name>
    <dbReference type="NCBI Taxonomy" id="1070528"/>
    <lineage>
        <taxon>unclassified sequences</taxon>
        <taxon>metagenomes</taxon>
        <taxon>organismal metagenomes</taxon>
    </lineage>
</organism>
<dbReference type="EMBL" id="MN739195">
    <property type="protein sequence ID" value="QHS93018.1"/>
    <property type="molecule type" value="Genomic_DNA"/>
</dbReference>
<accession>A0A6C0BNR7</accession>
<sequence>MPSAYPSVITSNEPHLDINALREYIASNINRLSAEDKFKLLNAIADNPEVDVRAVPILANIKFNM</sequence>
<evidence type="ECO:0000313" key="1">
    <source>
        <dbReference type="EMBL" id="QHS93018.1"/>
    </source>
</evidence>
<dbReference type="AlphaFoldDB" id="A0A6C0BNR7"/>
<protein>
    <submittedName>
        <fullName evidence="1">Uncharacterized protein</fullName>
    </submittedName>
</protein>
<reference evidence="1" key="1">
    <citation type="journal article" date="2020" name="Nature">
        <title>Giant virus diversity and host interactions through global metagenomics.</title>
        <authorList>
            <person name="Schulz F."/>
            <person name="Roux S."/>
            <person name="Paez-Espino D."/>
            <person name="Jungbluth S."/>
            <person name="Walsh D.A."/>
            <person name="Denef V.J."/>
            <person name="McMahon K.D."/>
            <person name="Konstantinidis K.T."/>
            <person name="Eloe-Fadrosh E.A."/>
            <person name="Kyrpides N.C."/>
            <person name="Woyke T."/>
        </authorList>
    </citation>
    <scope>NUCLEOTIDE SEQUENCE</scope>
    <source>
        <strain evidence="1">GVMAG-M-3300017651-5</strain>
    </source>
</reference>